<dbReference type="GO" id="GO:0006576">
    <property type="term" value="P:biogenic amine metabolic process"/>
    <property type="evidence" value="ECO:0007669"/>
    <property type="project" value="InterPro"/>
</dbReference>
<accession>A0A939HCR6</accession>
<name>A0A939HCR6_9CLOT</name>
<dbReference type="Pfam" id="PF10662">
    <property type="entry name" value="PduV-EutP"/>
    <property type="match status" value="1"/>
</dbReference>
<dbReference type="CDD" id="cd00882">
    <property type="entry name" value="Ras_like_GTPase"/>
    <property type="match status" value="1"/>
</dbReference>
<dbReference type="PIRSF" id="PIRSF036409">
    <property type="entry name" value="EutP_PduV"/>
    <property type="match status" value="1"/>
</dbReference>
<gene>
    <name evidence="2" type="primary">eutP</name>
    <name evidence="2" type="ORF">J3A84_08990</name>
</gene>
<evidence type="ECO:0000313" key="2">
    <source>
        <dbReference type="EMBL" id="MBO1265160.1"/>
    </source>
</evidence>
<comment type="similarity">
    <text evidence="1">Belongs to the EutP/PduV family.</text>
</comment>
<dbReference type="InterPro" id="IPR012381">
    <property type="entry name" value="EutP_PduV"/>
</dbReference>
<dbReference type="PANTHER" id="PTHR40453:SF1">
    <property type="entry name" value="PROTEIN YOEF"/>
    <property type="match status" value="1"/>
</dbReference>
<dbReference type="Proteomes" id="UP000664218">
    <property type="component" value="Unassembled WGS sequence"/>
</dbReference>
<dbReference type="SUPFAM" id="SSF52540">
    <property type="entry name" value="P-loop containing nucleoside triphosphate hydrolases"/>
    <property type="match status" value="1"/>
</dbReference>
<evidence type="ECO:0000256" key="1">
    <source>
        <dbReference type="PIRNR" id="PIRNR036409"/>
    </source>
</evidence>
<protein>
    <submittedName>
        <fullName evidence="2">EutP/PduV family microcompartment system protein</fullName>
    </submittedName>
</protein>
<proteinExistence type="inferred from homology"/>
<dbReference type="NCBIfam" id="TIGR02528">
    <property type="entry name" value="EutP"/>
    <property type="match status" value="1"/>
</dbReference>
<keyword evidence="1" id="KW-0547">Nucleotide-binding</keyword>
<evidence type="ECO:0000313" key="3">
    <source>
        <dbReference type="Proteomes" id="UP000664218"/>
    </source>
</evidence>
<dbReference type="PANTHER" id="PTHR40453">
    <property type="entry name" value="PROTEIN YOEF"/>
    <property type="match status" value="1"/>
</dbReference>
<sequence>MKKMMLIGRTDSGKTTLADVLQKGYSDARKTQSIERIGTVVDTPGEFVENRRLYRALLITSYDTDVVAMVMDATENHTLFPPNFAIAFNREVIGIVTKVDQDVSTDYAVSSLKKAGAEKVFIVSAVSGEGLEELKSYLACEGESC</sequence>
<organism evidence="2 3">
    <name type="scientific">Proteiniclasticum aestuarii</name>
    <dbReference type="NCBI Taxonomy" id="2817862"/>
    <lineage>
        <taxon>Bacteria</taxon>
        <taxon>Bacillati</taxon>
        <taxon>Bacillota</taxon>
        <taxon>Clostridia</taxon>
        <taxon>Eubacteriales</taxon>
        <taxon>Clostridiaceae</taxon>
        <taxon>Proteiniclasticum</taxon>
    </lineage>
</organism>
<dbReference type="AlphaFoldDB" id="A0A939HCR6"/>
<reference evidence="2" key="1">
    <citation type="submission" date="2021-03" db="EMBL/GenBank/DDBJ databases">
        <title>Proteiniclasticum marinus sp. nov., isolated from tidal flat sediment.</title>
        <authorList>
            <person name="Namirimu T."/>
            <person name="Yang J.-A."/>
            <person name="Yang S.-H."/>
            <person name="Kim Y.-J."/>
            <person name="Kwon K.K."/>
        </authorList>
    </citation>
    <scope>NUCLEOTIDE SEQUENCE</scope>
    <source>
        <strain evidence="2">SCR006</strain>
    </source>
</reference>
<keyword evidence="3" id="KW-1185">Reference proteome</keyword>
<dbReference type="EMBL" id="JAFNJU010000006">
    <property type="protein sequence ID" value="MBO1265160.1"/>
    <property type="molecule type" value="Genomic_DNA"/>
</dbReference>
<dbReference type="GO" id="GO:0005524">
    <property type="term" value="F:ATP binding"/>
    <property type="evidence" value="ECO:0007669"/>
    <property type="project" value="UniProtKB-UniRule"/>
</dbReference>
<dbReference type="InterPro" id="IPR027417">
    <property type="entry name" value="P-loop_NTPase"/>
</dbReference>
<comment type="caution">
    <text evidence="2">The sequence shown here is derived from an EMBL/GenBank/DDBJ whole genome shotgun (WGS) entry which is preliminary data.</text>
</comment>
<dbReference type="Gene3D" id="3.40.50.300">
    <property type="entry name" value="P-loop containing nucleotide triphosphate hydrolases"/>
    <property type="match status" value="1"/>
</dbReference>